<evidence type="ECO:0000313" key="2">
    <source>
        <dbReference type="Proteomes" id="UP000663823"/>
    </source>
</evidence>
<gene>
    <name evidence="1" type="ORF">OTI717_LOCUS39883</name>
</gene>
<protein>
    <submittedName>
        <fullName evidence="1">Uncharacterized protein</fullName>
    </submittedName>
</protein>
<dbReference type="EMBL" id="CAJOAX010028481">
    <property type="protein sequence ID" value="CAF4235201.1"/>
    <property type="molecule type" value="Genomic_DNA"/>
</dbReference>
<dbReference type="Proteomes" id="UP000663823">
    <property type="component" value="Unassembled WGS sequence"/>
</dbReference>
<feature type="non-terminal residue" evidence="1">
    <location>
        <position position="31"/>
    </location>
</feature>
<accession>A0A820DPH3</accession>
<reference evidence="1" key="1">
    <citation type="submission" date="2021-02" db="EMBL/GenBank/DDBJ databases">
        <authorList>
            <person name="Nowell W R."/>
        </authorList>
    </citation>
    <scope>NUCLEOTIDE SEQUENCE</scope>
</reference>
<sequence length="31" mass="3611">MSETFVNRSYYSPLSNEIASWQRDYTPGPLT</sequence>
<comment type="caution">
    <text evidence="1">The sequence shown here is derived from an EMBL/GenBank/DDBJ whole genome shotgun (WGS) entry which is preliminary data.</text>
</comment>
<organism evidence="1 2">
    <name type="scientific">Rotaria sordida</name>
    <dbReference type="NCBI Taxonomy" id="392033"/>
    <lineage>
        <taxon>Eukaryota</taxon>
        <taxon>Metazoa</taxon>
        <taxon>Spiralia</taxon>
        <taxon>Gnathifera</taxon>
        <taxon>Rotifera</taxon>
        <taxon>Eurotatoria</taxon>
        <taxon>Bdelloidea</taxon>
        <taxon>Philodinida</taxon>
        <taxon>Philodinidae</taxon>
        <taxon>Rotaria</taxon>
    </lineage>
</organism>
<dbReference type="AlphaFoldDB" id="A0A820DPH3"/>
<name>A0A820DPH3_9BILA</name>
<proteinExistence type="predicted"/>
<evidence type="ECO:0000313" key="1">
    <source>
        <dbReference type="EMBL" id="CAF4235201.1"/>
    </source>
</evidence>